<evidence type="ECO:0000256" key="1">
    <source>
        <dbReference type="ARBA" id="ARBA00005662"/>
    </source>
</evidence>
<dbReference type="InterPro" id="IPR052169">
    <property type="entry name" value="CW_Biosynth-Accessory"/>
</dbReference>
<comment type="similarity">
    <text evidence="1">Belongs to the CapA family.</text>
</comment>
<evidence type="ECO:0000313" key="3">
    <source>
        <dbReference type="EMBL" id="TKZ28669.1"/>
    </source>
</evidence>
<dbReference type="Pfam" id="PF09587">
    <property type="entry name" value="PGA_cap"/>
    <property type="match status" value="1"/>
</dbReference>
<evidence type="ECO:0000313" key="4">
    <source>
        <dbReference type="Proteomes" id="UP000310168"/>
    </source>
</evidence>
<dbReference type="Gene3D" id="3.60.21.10">
    <property type="match status" value="1"/>
</dbReference>
<feature type="domain" description="Capsule synthesis protein CapA" evidence="2">
    <location>
        <begin position="26"/>
        <end position="268"/>
    </location>
</feature>
<dbReference type="PANTHER" id="PTHR33393:SF11">
    <property type="entry name" value="POLYGLUTAMINE SYNTHESIS ACCESSORY PROTEIN RV0574C-RELATED"/>
    <property type="match status" value="1"/>
</dbReference>
<name>A0ABY2TMT3_9SPIR</name>
<dbReference type="CDD" id="cd07381">
    <property type="entry name" value="MPP_CapA"/>
    <property type="match status" value="1"/>
</dbReference>
<reference evidence="3 4" key="1">
    <citation type="journal article" date="2019" name="Anaerobe">
        <title>Brachyspira catarrhinii sp. nov., an anaerobic intestinal spirochaete isolated from vervet monkeys may have been misidentified as Brachyspira aalborgi in previous studies.</title>
        <authorList>
            <person name="Phillips N.D."/>
            <person name="La T."/>
            <person name="Hampson D.J."/>
        </authorList>
    </citation>
    <scope>NUCLEOTIDE SEQUENCE [LARGE SCALE GENOMIC DNA]</scope>
    <source>
        <strain evidence="3 4">Z12</strain>
    </source>
</reference>
<dbReference type="SMART" id="SM00854">
    <property type="entry name" value="PGA_cap"/>
    <property type="match status" value="1"/>
</dbReference>
<accession>A0ABY2TMT3</accession>
<dbReference type="SUPFAM" id="SSF56300">
    <property type="entry name" value="Metallo-dependent phosphatases"/>
    <property type="match status" value="1"/>
</dbReference>
<dbReference type="InterPro" id="IPR029052">
    <property type="entry name" value="Metallo-depent_PP-like"/>
</dbReference>
<sequence>MNKNYFKFILIFFYIFNLNILNAEITLSFVGDVMTGSDYPDRSYLPPNEGKDIFKNVENYFKNSDINFANLEGAIANTNTQSSKRGKNSYSFRMPPYMANRIAEAGFNIVAVANNHSRDFGDKGYKQTQEYVQNAGMKIIGNVLNTASFIEIKNKKIGFLAFYYFSYANNSIQDIVSAKALVEKTKKECDFLVVSFHGGAEGGNMYRVPKTTEMFYGENRGDVYKFARAVSDSGADLIIGHGPHVLRAMEIYNDSFIAYSLGNFVGYKQFSLAGNNGISAILQIKLNDNLKIDSAKVIPIKLINGGIPAVDGSKEAINKLNNYADLDFPNSGVKFNSEGEAILKK</sequence>
<dbReference type="RefSeq" id="WP_137999256.1">
    <property type="nucleotide sequence ID" value="NZ_SJDU01000480.1"/>
</dbReference>
<evidence type="ECO:0000259" key="2">
    <source>
        <dbReference type="SMART" id="SM00854"/>
    </source>
</evidence>
<organism evidence="3 4">
    <name type="scientific">Brachyspira catarrhinii</name>
    <dbReference type="NCBI Taxonomy" id="2528966"/>
    <lineage>
        <taxon>Bacteria</taxon>
        <taxon>Pseudomonadati</taxon>
        <taxon>Spirochaetota</taxon>
        <taxon>Spirochaetia</taxon>
        <taxon>Brachyspirales</taxon>
        <taxon>Brachyspiraceae</taxon>
        <taxon>Brachyspira</taxon>
    </lineage>
</organism>
<proteinExistence type="inferred from homology"/>
<gene>
    <name evidence="3" type="ORF">EZH24_11645</name>
</gene>
<comment type="caution">
    <text evidence="3">The sequence shown here is derived from an EMBL/GenBank/DDBJ whole genome shotgun (WGS) entry which is preliminary data.</text>
</comment>
<dbReference type="PANTHER" id="PTHR33393">
    <property type="entry name" value="POLYGLUTAMINE SYNTHESIS ACCESSORY PROTEIN RV0574C-RELATED"/>
    <property type="match status" value="1"/>
</dbReference>
<dbReference type="EMBL" id="SJDU01000480">
    <property type="protein sequence ID" value="TKZ28669.1"/>
    <property type="molecule type" value="Genomic_DNA"/>
</dbReference>
<dbReference type="InterPro" id="IPR019079">
    <property type="entry name" value="Capsule_synth_CapA"/>
</dbReference>
<dbReference type="Proteomes" id="UP000310168">
    <property type="component" value="Unassembled WGS sequence"/>
</dbReference>
<keyword evidence="4" id="KW-1185">Reference proteome</keyword>
<protein>
    <submittedName>
        <fullName evidence="3">CapA family protein</fullName>
    </submittedName>
</protein>